<evidence type="ECO:0000256" key="4">
    <source>
        <dbReference type="ARBA" id="ARBA00022737"/>
    </source>
</evidence>
<dbReference type="InterPro" id="IPR016024">
    <property type="entry name" value="ARM-type_fold"/>
</dbReference>
<keyword evidence="9" id="KW-1185">Reference proteome</keyword>
<dbReference type="GO" id="GO:0006606">
    <property type="term" value="P:protein import into nucleus"/>
    <property type="evidence" value="ECO:0007669"/>
    <property type="project" value="InterPro"/>
</dbReference>
<evidence type="ECO:0000256" key="1">
    <source>
        <dbReference type="ARBA" id="ARBA00004496"/>
    </source>
</evidence>
<dbReference type="PROSITE" id="PS50077">
    <property type="entry name" value="HEAT_REPEAT"/>
    <property type="match status" value="1"/>
</dbReference>
<evidence type="ECO:0000259" key="7">
    <source>
        <dbReference type="PROSITE" id="PS50166"/>
    </source>
</evidence>
<dbReference type="AlphaFoldDB" id="A0A9N9CW29"/>
<dbReference type="GO" id="GO:0005737">
    <property type="term" value="C:cytoplasm"/>
    <property type="evidence" value="ECO:0007669"/>
    <property type="project" value="UniProtKB-SubCell"/>
</dbReference>
<dbReference type="EMBL" id="CAJVPS010005330">
    <property type="protein sequence ID" value="CAG8614080.1"/>
    <property type="molecule type" value="Genomic_DNA"/>
</dbReference>
<evidence type="ECO:0000313" key="9">
    <source>
        <dbReference type="Proteomes" id="UP000789508"/>
    </source>
</evidence>
<dbReference type="PANTHER" id="PTHR10527">
    <property type="entry name" value="IMPORTIN BETA"/>
    <property type="match status" value="1"/>
</dbReference>
<evidence type="ECO:0000256" key="3">
    <source>
        <dbReference type="ARBA" id="ARBA00022490"/>
    </source>
</evidence>
<reference evidence="8" key="1">
    <citation type="submission" date="2021-06" db="EMBL/GenBank/DDBJ databases">
        <authorList>
            <person name="Kallberg Y."/>
            <person name="Tangrot J."/>
            <person name="Rosling A."/>
        </authorList>
    </citation>
    <scope>NUCLEOTIDE SEQUENCE</scope>
    <source>
        <strain evidence="8">FL130A</strain>
    </source>
</reference>
<name>A0A9N9CW29_9GLOM</name>
<evidence type="ECO:0000256" key="5">
    <source>
        <dbReference type="ARBA" id="ARBA00022927"/>
    </source>
</evidence>
<proteinExistence type="predicted"/>
<evidence type="ECO:0000256" key="6">
    <source>
        <dbReference type="PROSITE-ProRule" id="PRU00103"/>
    </source>
</evidence>
<protein>
    <submittedName>
        <fullName evidence="8">2754_t:CDS:1</fullName>
    </submittedName>
</protein>
<keyword evidence="5" id="KW-0653">Protein transport</keyword>
<gene>
    <name evidence="8" type="ORF">ALEPTO_LOCUS8689</name>
</gene>
<feature type="repeat" description="HEAT" evidence="6">
    <location>
        <begin position="405"/>
        <end position="432"/>
    </location>
</feature>
<feature type="non-terminal residue" evidence="8">
    <location>
        <position position="1"/>
    </location>
</feature>
<keyword evidence="2" id="KW-0813">Transport</keyword>
<dbReference type="SUPFAM" id="SSF48371">
    <property type="entry name" value="ARM repeat"/>
    <property type="match status" value="1"/>
</dbReference>
<dbReference type="Pfam" id="PF13513">
    <property type="entry name" value="HEAT_EZ"/>
    <property type="match status" value="1"/>
</dbReference>
<sequence length="432" mass="47922">MSIAELLANTLSADQQVRSDAEKQLQTFAVNNYGQYAVLLAQELANESAQSFIRTSAGLALKNSLVSNEGQRKLEISQRWLSLEETNRTNIKQTVFMTLSSADSRASSTAAQVVAAIAAIELPQGQWPDLIKNMLESIQNTDNSQLKQATLTAIGFVCESIVTAQSGSILTCIVSGARKEEQNQEVRRAALNALYNSLEFTRDNFEREGERNFIMQIVCEATQSTDVNVQGAAFECLVRIMQIYYDKMRFYMEKALFGLTVVGMKHDDERVALQAVEFWSTVCEEEIDLAQEALEAAETGEQPDRLSHNFAKAALPEILPVLLWLLTKQEEEADEEDWNVSMAAGTCLALLAQCVEDAVVGPVIPFVENHIRSSEWRFREAAVMAFGSILEGPDHKMLANLVNQALPVLIEMMKDPSPQVKDTTAWTLGRVS</sequence>
<accession>A0A9N9CW29</accession>
<organism evidence="8 9">
    <name type="scientific">Ambispora leptoticha</name>
    <dbReference type="NCBI Taxonomy" id="144679"/>
    <lineage>
        <taxon>Eukaryota</taxon>
        <taxon>Fungi</taxon>
        <taxon>Fungi incertae sedis</taxon>
        <taxon>Mucoromycota</taxon>
        <taxon>Glomeromycotina</taxon>
        <taxon>Glomeromycetes</taxon>
        <taxon>Archaeosporales</taxon>
        <taxon>Ambisporaceae</taxon>
        <taxon>Ambispora</taxon>
    </lineage>
</organism>
<feature type="domain" description="Importin N-terminal" evidence="7">
    <location>
        <begin position="21"/>
        <end position="101"/>
    </location>
</feature>
<dbReference type="Proteomes" id="UP000789508">
    <property type="component" value="Unassembled WGS sequence"/>
</dbReference>
<comment type="subcellular location">
    <subcellularLocation>
        <location evidence="1">Cytoplasm</location>
    </subcellularLocation>
</comment>
<dbReference type="Pfam" id="PF03810">
    <property type="entry name" value="IBN_N"/>
    <property type="match status" value="1"/>
</dbReference>
<evidence type="ECO:0000313" key="8">
    <source>
        <dbReference type="EMBL" id="CAG8614080.1"/>
    </source>
</evidence>
<keyword evidence="4" id="KW-0677">Repeat</keyword>
<dbReference type="InterPro" id="IPR040122">
    <property type="entry name" value="Importin_beta"/>
</dbReference>
<comment type="caution">
    <text evidence="8">The sequence shown here is derived from an EMBL/GenBank/DDBJ whole genome shotgun (WGS) entry which is preliminary data.</text>
</comment>
<keyword evidence="3" id="KW-0963">Cytoplasm</keyword>
<dbReference type="InterPro" id="IPR011989">
    <property type="entry name" value="ARM-like"/>
</dbReference>
<dbReference type="InterPro" id="IPR021133">
    <property type="entry name" value="HEAT_type_2"/>
</dbReference>
<dbReference type="GO" id="GO:0031267">
    <property type="term" value="F:small GTPase binding"/>
    <property type="evidence" value="ECO:0007669"/>
    <property type="project" value="InterPro"/>
</dbReference>
<dbReference type="OrthoDB" id="10263328at2759"/>
<dbReference type="InterPro" id="IPR001494">
    <property type="entry name" value="Importin-beta_N"/>
</dbReference>
<dbReference type="Gene3D" id="1.25.10.10">
    <property type="entry name" value="Leucine-rich Repeat Variant"/>
    <property type="match status" value="1"/>
</dbReference>
<dbReference type="PROSITE" id="PS50166">
    <property type="entry name" value="IMPORTIN_B_NT"/>
    <property type="match status" value="1"/>
</dbReference>
<dbReference type="SMART" id="SM00913">
    <property type="entry name" value="IBN_N"/>
    <property type="match status" value="1"/>
</dbReference>
<evidence type="ECO:0000256" key="2">
    <source>
        <dbReference type="ARBA" id="ARBA00022448"/>
    </source>
</evidence>